<feature type="transmembrane region" description="Helical" evidence="7">
    <location>
        <begin position="256"/>
        <end position="275"/>
    </location>
</feature>
<feature type="transmembrane region" description="Helical" evidence="7">
    <location>
        <begin position="30"/>
        <end position="55"/>
    </location>
</feature>
<evidence type="ECO:0000313" key="11">
    <source>
        <dbReference type="Proteomes" id="UP000483379"/>
    </source>
</evidence>
<dbReference type="SUPFAM" id="SSF52540">
    <property type="entry name" value="P-loop containing nucleoside triphosphate hydrolases"/>
    <property type="match status" value="1"/>
</dbReference>
<dbReference type="Pfam" id="PF00005">
    <property type="entry name" value="ABC_tran"/>
    <property type="match status" value="1"/>
</dbReference>
<keyword evidence="4 10" id="KW-0067">ATP-binding</keyword>
<dbReference type="FunFam" id="3.40.50.300:FF:000218">
    <property type="entry name" value="Multidrug ABC transporter ATP-binding protein"/>
    <property type="match status" value="1"/>
</dbReference>
<dbReference type="InterPro" id="IPR003593">
    <property type="entry name" value="AAA+_ATPase"/>
</dbReference>
<dbReference type="SUPFAM" id="SSF90123">
    <property type="entry name" value="ABC transporter transmembrane region"/>
    <property type="match status" value="1"/>
</dbReference>
<dbReference type="PANTHER" id="PTHR43394">
    <property type="entry name" value="ATP-DEPENDENT PERMEASE MDL1, MITOCHONDRIAL"/>
    <property type="match status" value="1"/>
</dbReference>
<name>A0A6M0JXS8_9GAMM</name>
<feature type="domain" description="ABC transmembrane type-1" evidence="9">
    <location>
        <begin position="35"/>
        <end position="317"/>
    </location>
</feature>
<dbReference type="Gene3D" id="1.20.1560.10">
    <property type="entry name" value="ABC transporter type 1, transmembrane domain"/>
    <property type="match status" value="1"/>
</dbReference>
<evidence type="ECO:0000256" key="5">
    <source>
        <dbReference type="ARBA" id="ARBA00022989"/>
    </source>
</evidence>
<keyword evidence="5 7" id="KW-1133">Transmembrane helix</keyword>
<keyword evidence="11" id="KW-1185">Reference proteome</keyword>
<dbReference type="PROSITE" id="PS50929">
    <property type="entry name" value="ABC_TM1F"/>
    <property type="match status" value="1"/>
</dbReference>
<dbReference type="PANTHER" id="PTHR43394:SF1">
    <property type="entry name" value="ATP-BINDING CASSETTE SUB-FAMILY B MEMBER 10, MITOCHONDRIAL"/>
    <property type="match status" value="1"/>
</dbReference>
<comment type="caution">
    <text evidence="10">The sequence shown here is derived from an EMBL/GenBank/DDBJ whole genome shotgun (WGS) entry which is preliminary data.</text>
</comment>
<dbReference type="GO" id="GO:0015421">
    <property type="term" value="F:ABC-type oligopeptide transporter activity"/>
    <property type="evidence" value="ECO:0007669"/>
    <property type="project" value="TreeGrafter"/>
</dbReference>
<feature type="domain" description="ABC transporter" evidence="8">
    <location>
        <begin position="352"/>
        <end position="588"/>
    </location>
</feature>
<dbReference type="NCBIfam" id="TIGR02204">
    <property type="entry name" value="MsbA_rel"/>
    <property type="match status" value="1"/>
</dbReference>
<sequence>MSHSSASDINRPGARNLGALTRLLTFTRPYVGRLVAAIVALIVAAGSVLAFGQVIRVVVDSGLGTGSVEALNRSLVLFLAVVVLTACAMMVRSYLLNWIGERVVADIRKAVFERALSLDVGFFETTRAGEIISRLTSDTALLQIVVGSTLAMSLRTSLLVIGGVIMLAITSPGLTGLVLAGLPVVILPAWIIGRRVRRLSRASQDRIADVGAYVDEVIHGIRTVQAFCHEPIDSRRYGDQVEAAFSVAMRRSLSSATLSGVATLLTFGAIGVVLWMGGHQVLEGTLSGGELSAFLFYAIVVAGAVGSLSDLIGQLLRGAGASERLMELLEVQPAILPPEQPQRLPARAQGRIDLEGLRFVYPSRPGTAALDGLRLVVEPGERLALVGPSGAGKSTLFQLLLRFYDPNTGVIRFDGVDIRQVDPKELRSRIALVPQDPVIFGANAWENIRYGLDDVSDAEVRKAAEAAHAADFLDRLPNGLDTFLGERGVRLSGGERQRIAIARTILRNPALLLLDEATSALDAESERLVQDALETLMQGRTSIVIAHRLATVRNADRILVIDQGRIVASGRHDELMAEGGLYARLASLQFQDAALAVQPELRAVAGQA</sequence>
<protein>
    <submittedName>
        <fullName evidence="10">ATP-binding cassette domain-containing protein</fullName>
    </submittedName>
</protein>
<dbReference type="GO" id="GO:0005524">
    <property type="term" value="F:ATP binding"/>
    <property type="evidence" value="ECO:0007669"/>
    <property type="project" value="UniProtKB-KW"/>
</dbReference>
<evidence type="ECO:0000256" key="4">
    <source>
        <dbReference type="ARBA" id="ARBA00022840"/>
    </source>
</evidence>
<dbReference type="EMBL" id="JAAIJQ010000009">
    <property type="protein sequence ID" value="NEV61157.1"/>
    <property type="molecule type" value="Genomic_DNA"/>
</dbReference>
<dbReference type="Pfam" id="PF00664">
    <property type="entry name" value="ABC_membrane"/>
    <property type="match status" value="1"/>
</dbReference>
<dbReference type="RefSeq" id="WP_164451207.1">
    <property type="nucleotide sequence ID" value="NZ_JAAIJQ010000009.1"/>
</dbReference>
<dbReference type="GO" id="GO:0090374">
    <property type="term" value="P:oligopeptide export from mitochondrion"/>
    <property type="evidence" value="ECO:0007669"/>
    <property type="project" value="TreeGrafter"/>
</dbReference>
<dbReference type="GO" id="GO:0005886">
    <property type="term" value="C:plasma membrane"/>
    <property type="evidence" value="ECO:0007669"/>
    <property type="project" value="UniProtKB-SubCell"/>
</dbReference>
<keyword evidence="2 7" id="KW-0812">Transmembrane</keyword>
<dbReference type="InterPro" id="IPR039421">
    <property type="entry name" value="Type_1_exporter"/>
</dbReference>
<dbReference type="InterPro" id="IPR011918">
    <property type="entry name" value="ABC_MsbA_ATP-bd"/>
</dbReference>
<dbReference type="AlphaFoldDB" id="A0A6M0JXS8"/>
<organism evidence="10 11">
    <name type="scientific">Thiorhodococcus minor</name>
    <dbReference type="NCBI Taxonomy" id="57489"/>
    <lineage>
        <taxon>Bacteria</taxon>
        <taxon>Pseudomonadati</taxon>
        <taxon>Pseudomonadota</taxon>
        <taxon>Gammaproteobacteria</taxon>
        <taxon>Chromatiales</taxon>
        <taxon>Chromatiaceae</taxon>
        <taxon>Thiorhodococcus</taxon>
    </lineage>
</organism>
<feature type="transmembrane region" description="Helical" evidence="7">
    <location>
        <begin position="295"/>
        <end position="316"/>
    </location>
</feature>
<dbReference type="GO" id="GO:0016887">
    <property type="term" value="F:ATP hydrolysis activity"/>
    <property type="evidence" value="ECO:0007669"/>
    <property type="project" value="InterPro"/>
</dbReference>
<dbReference type="Gene3D" id="3.40.50.300">
    <property type="entry name" value="P-loop containing nucleotide triphosphate hydrolases"/>
    <property type="match status" value="1"/>
</dbReference>
<dbReference type="InterPro" id="IPR017871">
    <property type="entry name" value="ABC_transporter-like_CS"/>
</dbReference>
<comment type="subcellular location">
    <subcellularLocation>
        <location evidence="1">Cell membrane</location>
        <topology evidence="1">Multi-pass membrane protein</topology>
    </subcellularLocation>
</comment>
<dbReference type="InterPro" id="IPR011527">
    <property type="entry name" value="ABC1_TM_dom"/>
</dbReference>
<dbReference type="InterPro" id="IPR036640">
    <property type="entry name" value="ABC1_TM_sf"/>
</dbReference>
<evidence type="ECO:0000256" key="1">
    <source>
        <dbReference type="ARBA" id="ARBA00004651"/>
    </source>
</evidence>
<dbReference type="CDD" id="cd18575">
    <property type="entry name" value="ABC_6TM_bac_exporter_ABCB8_10_like"/>
    <property type="match status" value="1"/>
</dbReference>
<gene>
    <name evidence="10" type="ORF">G3446_04450</name>
</gene>
<dbReference type="InterPro" id="IPR027417">
    <property type="entry name" value="P-loop_NTPase"/>
</dbReference>
<dbReference type="PROSITE" id="PS50893">
    <property type="entry name" value="ABC_TRANSPORTER_2"/>
    <property type="match status" value="1"/>
</dbReference>
<evidence type="ECO:0000259" key="8">
    <source>
        <dbReference type="PROSITE" id="PS50893"/>
    </source>
</evidence>
<reference evidence="10 11" key="1">
    <citation type="submission" date="2020-02" db="EMBL/GenBank/DDBJ databases">
        <title>Genome sequences of Thiorhodococcus mannitoliphagus and Thiorhodococcus minor, purple sulfur photosynthetic bacteria in the gammaproteobacterial family, Chromatiaceae.</title>
        <authorList>
            <person name="Aviles F.A."/>
            <person name="Meyer T.E."/>
            <person name="Kyndt J.A."/>
        </authorList>
    </citation>
    <scope>NUCLEOTIDE SEQUENCE [LARGE SCALE GENOMIC DNA]</scope>
    <source>
        <strain evidence="10 11">DSM 11518</strain>
    </source>
</reference>
<dbReference type="SMART" id="SM00382">
    <property type="entry name" value="AAA"/>
    <property type="match status" value="1"/>
</dbReference>
<evidence type="ECO:0000259" key="9">
    <source>
        <dbReference type="PROSITE" id="PS50929"/>
    </source>
</evidence>
<feature type="transmembrane region" description="Helical" evidence="7">
    <location>
        <begin position="75"/>
        <end position="95"/>
    </location>
</feature>
<dbReference type="InterPro" id="IPR003439">
    <property type="entry name" value="ABC_transporter-like_ATP-bd"/>
</dbReference>
<evidence type="ECO:0000313" key="10">
    <source>
        <dbReference type="EMBL" id="NEV61157.1"/>
    </source>
</evidence>
<accession>A0A6M0JXS8</accession>
<evidence type="ECO:0000256" key="2">
    <source>
        <dbReference type="ARBA" id="ARBA00022692"/>
    </source>
</evidence>
<proteinExistence type="predicted"/>
<dbReference type="Proteomes" id="UP000483379">
    <property type="component" value="Unassembled WGS sequence"/>
</dbReference>
<keyword evidence="3" id="KW-0547">Nucleotide-binding</keyword>
<feature type="transmembrane region" description="Helical" evidence="7">
    <location>
        <begin position="174"/>
        <end position="193"/>
    </location>
</feature>
<evidence type="ECO:0000256" key="3">
    <source>
        <dbReference type="ARBA" id="ARBA00022741"/>
    </source>
</evidence>
<feature type="transmembrane region" description="Helical" evidence="7">
    <location>
        <begin position="140"/>
        <end position="168"/>
    </location>
</feature>
<evidence type="ECO:0000256" key="7">
    <source>
        <dbReference type="SAM" id="Phobius"/>
    </source>
</evidence>
<evidence type="ECO:0000256" key="6">
    <source>
        <dbReference type="ARBA" id="ARBA00023136"/>
    </source>
</evidence>
<dbReference type="PROSITE" id="PS00211">
    <property type="entry name" value="ABC_TRANSPORTER_1"/>
    <property type="match status" value="1"/>
</dbReference>
<keyword evidence="6 7" id="KW-0472">Membrane</keyword>